<evidence type="ECO:0000313" key="3">
    <source>
        <dbReference type="Proteomes" id="UP000664859"/>
    </source>
</evidence>
<organism evidence="2 3">
    <name type="scientific">Tribonema minus</name>
    <dbReference type="NCBI Taxonomy" id="303371"/>
    <lineage>
        <taxon>Eukaryota</taxon>
        <taxon>Sar</taxon>
        <taxon>Stramenopiles</taxon>
        <taxon>Ochrophyta</taxon>
        <taxon>PX clade</taxon>
        <taxon>Xanthophyceae</taxon>
        <taxon>Tribonematales</taxon>
        <taxon>Tribonemataceae</taxon>
        <taxon>Tribonema</taxon>
    </lineage>
</organism>
<dbReference type="Gene3D" id="2.60.40.1470">
    <property type="entry name" value="ApaG domain"/>
    <property type="match status" value="1"/>
</dbReference>
<proteinExistence type="predicted"/>
<protein>
    <submittedName>
        <fullName evidence="2">Uncharacterized protein</fullName>
    </submittedName>
</protein>
<dbReference type="EMBL" id="JAFCMP010000074">
    <property type="protein sequence ID" value="KAG5188236.1"/>
    <property type="molecule type" value="Genomic_DNA"/>
</dbReference>
<dbReference type="PANTHER" id="PTHR47463:SF2">
    <property type="entry name" value="F-BOX PROTEIN SKIP16"/>
    <property type="match status" value="1"/>
</dbReference>
<sequence>MREISVFEYAHEHEGLFGGYSFYTYYYCTTLLSVEEATFITARKPLALGERRFQFGANTLPMMNKALFAHDSAAGGEITLECPQFEESMRFVPLACLPDGVPALGISLFPRAPRNPDNANLSRLFSEAVTNGVRVRFSAVMCPQVAPAGQIVWAYRLGLRLLRRHPTNMRALECCQLTRRHWNITDDSVRETQQPKNLLSFFTKTSSSSSGGGGGGSASSTSAKRKANSIDAGDGGGSSGGDGSSSFPDPAAVAAKVEAEARLQTTLRDQNTTNALFHTRFDPCAPPPATLNLGRWAEELVPVNDFIGGKFEDSPIAFIRMPRKGAPKPREQSGGKRPVPRTFTSEVARTARAVNITADLFTVPDAVFIKLQGTIEVVLAKLEMLGEESARPQRVDAHGIVVIKGMKEAMEMASDLKMRLVARGAMCPAMHATDRTRVAVEGTGDTAQGMANIPIIGNVDDMLFLYHSRQG</sequence>
<dbReference type="AlphaFoldDB" id="A0A835Z7R8"/>
<evidence type="ECO:0000256" key="1">
    <source>
        <dbReference type="SAM" id="MobiDB-lite"/>
    </source>
</evidence>
<dbReference type="InterPro" id="IPR036767">
    <property type="entry name" value="ApaG_sf"/>
</dbReference>
<keyword evidence="3" id="KW-1185">Reference proteome</keyword>
<feature type="compositionally biased region" description="Gly residues" evidence="1">
    <location>
        <begin position="233"/>
        <end position="243"/>
    </location>
</feature>
<dbReference type="Proteomes" id="UP000664859">
    <property type="component" value="Unassembled WGS sequence"/>
</dbReference>
<dbReference type="OrthoDB" id="2305498at2759"/>
<dbReference type="PANTHER" id="PTHR47463">
    <property type="entry name" value="F-BOX PROTEIN SKIP16"/>
    <property type="match status" value="1"/>
</dbReference>
<accession>A0A835Z7R8</accession>
<comment type="caution">
    <text evidence="2">The sequence shown here is derived from an EMBL/GenBank/DDBJ whole genome shotgun (WGS) entry which is preliminary data.</text>
</comment>
<gene>
    <name evidence="2" type="ORF">JKP88DRAFT_353473</name>
</gene>
<reference evidence="2" key="1">
    <citation type="submission" date="2021-02" db="EMBL/GenBank/DDBJ databases">
        <title>First Annotated Genome of the Yellow-green Alga Tribonema minus.</title>
        <authorList>
            <person name="Mahan K.M."/>
        </authorList>
    </citation>
    <scope>NUCLEOTIDE SEQUENCE</scope>
    <source>
        <strain evidence="2">UTEX B ZZ1240</strain>
    </source>
</reference>
<name>A0A835Z7R8_9STRA</name>
<evidence type="ECO:0000313" key="2">
    <source>
        <dbReference type="EMBL" id="KAG5188236.1"/>
    </source>
</evidence>
<feature type="region of interest" description="Disordered" evidence="1">
    <location>
        <begin position="202"/>
        <end position="253"/>
    </location>
</feature>